<feature type="domain" description="ABC3 transporter permease C-terminal" evidence="7">
    <location>
        <begin position="292"/>
        <end position="409"/>
    </location>
</feature>
<dbReference type="InterPro" id="IPR050250">
    <property type="entry name" value="Macrolide_Exporter_MacB"/>
</dbReference>
<dbReference type="GO" id="GO:0022857">
    <property type="term" value="F:transmembrane transporter activity"/>
    <property type="evidence" value="ECO:0007669"/>
    <property type="project" value="TreeGrafter"/>
</dbReference>
<dbReference type="OrthoDB" id="1451596at2"/>
<evidence type="ECO:0000256" key="6">
    <source>
        <dbReference type="SAM" id="Phobius"/>
    </source>
</evidence>
<keyword evidence="4 6" id="KW-1133">Transmembrane helix</keyword>
<dbReference type="GO" id="GO:0005886">
    <property type="term" value="C:plasma membrane"/>
    <property type="evidence" value="ECO:0007669"/>
    <property type="project" value="UniProtKB-SubCell"/>
</dbReference>
<reference evidence="9 10" key="1">
    <citation type="submission" date="2019-07" db="EMBL/GenBank/DDBJ databases">
        <title>Whole genome shotgun sequence of Segetibacter aerophilus NBRC 106135.</title>
        <authorList>
            <person name="Hosoyama A."/>
            <person name="Uohara A."/>
            <person name="Ohji S."/>
            <person name="Ichikawa N."/>
        </authorList>
    </citation>
    <scope>NUCLEOTIDE SEQUENCE [LARGE SCALE GENOMIC DNA]</scope>
    <source>
        <strain evidence="9 10">NBRC 106135</strain>
    </source>
</reference>
<evidence type="ECO:0000256" key="3">
    <source>
        <dbReference type="ARBA" id="ARBA00022692"/>
    </source>
</evidence>
<dbReference type="Proteomes" id="UP000321513">
    <property type="component" value="Unassembled WGS sequence"/>
</dbReference>
<feature type="transmembrane region" description="Helical" evidence="6">
    <location>
        <begin position="431"/>
        <end position="450"/>
    </location>
</feature>
<evidence type="ECO:0000256" key="4">
    <source>
        <dbReference type="ARBA" id="ARBA00022989"/>
    </source>
</evidence>
<dbReference type="Pfam" id="PF02687">
    <property type="entry name" value="FtsX"/>
    <property type="match status" value="2"/>
</dbReference>
<name>A0A512BB91_9BACT</name>
<evidence type="ECO:0000259" key="7">
    <source>
        <dbReference type="Pfam" id="PF02687"/>
    </source>
</evidence>
<protein>
    <submittedName>
        <fullName evidence="9">ABC transporter permease</fullName>
    </submittedName>
</protein>
<organism evidence="9 10">
    <name type="scientific">Segetibacter aerophilus</name>
    <dbReference type="NCBI Taxonomy" id="670293"/>
    <lineage>
        <taxon>Bacteria</taxon>
        <taxon>Pseudomonadati</taxon>
        <taxon>Bacteroidota</taxon>
        <taxon>Chitinophagia</taxon>
        <taxon>Chitinophagales</taxon>
        <taxon>Chitinophagaceae</taxon>
        <taxon>Segetibacter</taxon>
    </lineage>
</organism>
<dbReference type="InterPro" id="IPR025857">
    <property type="entry name" value="MacB_PCD"/>
</dbReference>
<dbReference type="RefSeq" id="WP_147203323.1">
    <property type="nucleotide sequence ID" value="NZ_BJYT01000005.1"/>
</dbReference>
<evidence type="ECO:0000313" key="9">
    <source>
        <dbReference type="EMBL" id="GEO09200.1"/>
    </source>
</evidence>
<dbReference type="Pfam" id="PF12704">
    <property type="entry name" value="MacB_PCD"/>
    <property type="match status" value="1"/>
</dbReference>
<feature type="transmembrane region" description="Helical" evidence="6">
    <location>
        <begin position="381"/>
        <end position="410"/>
    </location>
</feature>
<feature type="domain" description="ABC3 transporter permease C-terminal" evidence="7">
    <location>
        <begin position="680"/>
        <end position="793"/>
    </location>
</feature>
<evidence type="ECO:0000256" key="2">
    <source>
        <dbReference type="ARBA" id="ARBA00022475"/>
    </source>
</evidence>
<evidence type="ECO:0000256" key="1">
    <source>
        <dbReference type="ARBA" id="ARBA00004651"/>
    </source>
</evidence>
<feature type="transmembrane region" description="Helical" evidence="6">
    <location>
        <begin position="21"/>
        <end position="41"/>
    </location>
</feature>
<feature type="transmembrane region" description="Helical" evidence="6">
    <location>
        <begin position="729"/>
        <end position="749"/>
    </location>
</feature>
<proteinExistence type="predicted"/>
<feature type="transmembrane region" description="Helical" evidence="6">
    <location>
        <begin position="292"/>
        <end position="314"/>
    </location>
</feature>
<evidence type="ECO:0000259" key="8">
    <source>
        <dbReference type="Pfam" id="PF12704"/>
    </source>
</evidence>
<dbReference type="InterPro" id="IPR003838">
    <property type="entry name" value="ABC3_permease_C"/>
</dbReference>
<feature type="transmembrane region" description="Helical" evidence="6">
    <location>
        <begin position="680"/>
        <end position="702"/>
    </location>
</feature>
<keyword evidence="5 6" id="KW-0472">Membrane</keyword>
<evidence type="ECO:0000256" key="5">
    <source>
        <dbReference type="ARBA" id="ARBA00023136"/>
    </source>
</evidence>
<gene>
    <name evidence="9" type="ORF">SAE01_16960</name>
</gene>
<dbReference type="EMBL" id="BJYT01000005">
    <property type="protein sequence ID" value="GEO09200.1"/>
    <property type="molecule type" value="Genomic_DNA"/>
</dbReference>
<accession>A0A512BB91</accession>
<dbReference type="PANTHER" id="PTHR30572">
    <property type="entry name" value="MEMBRANE COMPONENT OF TRANSPORTER-RELATED"/>
    <property type="match status" value="1"/>
</dbReference>
<feature type="domain" description="MacB-like periplasmic core" evidence="8">
    <location>
        <begin position="20"/>
        <end position="237"/>
    </location>
</feature>
<comment type="caution">
    <text evidence="9">The sequence shown here is derived from an EMBL/GenBank/DDBJ whole genome shotgun (WGS) entry which is preliminary data.</text>
</comment>
<keyword evidence="10" id="KW-1185">Reference proteome</keyword>
<comment type="subcellular location">
    <subcellularLocation>
        <location evidence="1">Cell membrane</location>
        <topology evidence="1">Multi-pass membrane protein</topology>
    </subcellularLocation>
</comment>
<dbReference type="PANTHER" id="PTHR30572:SF18">
    <property type="entry name" value="ABC-TYPE MACROLIDE FAMILY EXPORT SYSTEM PERMEASE COMPONENT 2"/>
    <property type="match status" value="1"/>
</dbReference>
<feature type="transmembrane region" description="Helical" evidence="6">
    <location>
        <begin position="761"/>
        <end position="786"/>
    </location>
</feature>
<keyword evidence="3 6" id="KW-0812">Transmembrane</keyword>
<sequence>MFQNYFKTAIRNLIRNKSYTTINVLGLGVGIAVCLMIFLVIQFETSFDNFHTKKDRIYRVLTEFKDPSGISHSSGVPFPLPKTLRSDFPQLEKVTAISSDNNSLFAIVDNGQSVKKFKEEQGVFYTEPEFFEIFDFPWLYGEAKSLSEPNNIALTKETAEKYFGSWKNAIGKTIKKDNRYLLKVVGIIDNAPANSDFQLKTVISYKTFSNSNSTDWVSVSSNHGCYVLMPDNITPASFNKFFPGFVKKYRPAERVAVTGQLLQSIKEVHYDADAGNFIGRTISKELINTLKLIALFILLIACVNFINLSTAQSVNRAKEVSIRKVMGSNRKQLGLQFLSETTFITLGAVIVAVLIVVLALPYVKSLLVLPLSFNIVQNPSILIFLLVTTVAVTILAGFYPSIVLSGFNPVTALKSKLIAKSTKGISLRRSLVVTQFIIAQGLIIGTLIIVKQMNYFQNASMGFDKEAMLTVPIPTDSVGRSKIDYLKIALMKNPEIRNVSFSFTPPTNQGNWFSDFKFDHSLKNSDFGANLKWADADYINTYKLELVAGRNYTRGDTTNEIIVNEELLKRLGITNPQEAINKEIDMWDGQVKAPIVGVVKDFHSQSLQSAIDPIMMGNYKRTYRTINIKAQQKNIHETIAFIENLWTTTYPDYVFEYKFLDESIANFYQKEKQLSQLYKIFAAIAIFLSCLGLYGLASFMAVQRLKEVGIRKVLGATVQNVIYLFSKEFIVLITIAFVIATPIAWYLMHQWLQDFVYRIDISWWIFIIAGAASLIIALITVSFQAIKAAISNPIKNLRTE</sequence>
<keyword evidence="2" id="KW-1003">Cell membrane</keyword>
<feature type="transmembrane region" description="Helical" evidence="6">
    <location>
        <begin position="335"/>
        <end position="361"/>
    </location>
</feature>
<evidence type="ECO:0000313" key="10">
    <source>
        <dbReference type="Proteomes" id="UP000321513"/>
    </source>
</evidence>
<dbReference type="AlphaFoldDB" id="A0A512BB91"/>